<dbReference type="CDD" id="cd00761">
    <property type="entry name" value="Glyco_tranf_GTA_type"/>
    <property type="match status" value="1"/>
</dbReference>
<dbReference type="PANTHER" id="PTHR22916:SF51">
    <property type="entry name" value="GLYCOSYLTRANSFERASE EPSH-RELATED"/>
    <property type="match status" value="1"/>
</dbReference>
<dbReference type="InterPro" id="IPR029044">
    <property type="entry name" value="Nucleotide-diphossugar_trans"/>
</dbReference>
<dbReference type="Gene3D" id="3.90.550.10">
    <property type="entry name" value="Spore Coat Polysaccharide Biosynthesis Protein SpsA, Chain A"/>
    <property type="match status" value="1"/>
</dbReference>
<dbReference type="SUPFAM" id="SSF53448">
    <property type="entry name" value="Nucleotide-diphospho-sugar transferases"/>
    <property type="match status" value="1"/>
</dbReference>
<dbReference type="Pfam" id="PF00535">
    <property type="entry name" value="Glycos_transf_2"/>
    <property type="match status" value="1"/>
</dbReference>
<sequence>MNELISIIIPVYKVEEYLRRCINSVLKQTYKNLEVILVDDGSPDRSGEICDEFAALDNRIKVIHKKNGGLSDARNAGIDICEGEYIAFIDSDDWVHDKYIENLYKLLKKTNSDISVCNFIKTAKDKVDIYISNEEIYEYTKIEALEQFVDKFYVQMVIACGKLYKRNLFREIRFPVGRLHEDEFITYKVIFKAKKIVLTTAQLYYYWQREDSIMGSGFSLKGRLDALDAFEERGNFFDSIKEMELRDKTFRIVFNIYKTINDKINLFEKNEEKMDFKKKFMNFKRVLRKTKQSFFLEFITKCII</sequence>
<organism evidence="4 5">
    <name type="scientific">Clostridium cibarium</name>
    <dbReference type="NCBI Taxonomy" id="2762247"/>
    <lineage>
        <taxon>Bacteria</taxon>
        <taxon>Bacillati</taxon>
        <taxon>Bacillota</taxon>
        <taxon>Clostridia</taxon>
        <taxon>Eubacteriales</taxon>
        <taxon>Clostridiaceae</taxon>
        <taxon>Clostridium</taxon>
    </lineage>
</organism>
<evidence type="ECO:0000259" key="3">
    <source>
        <dbReference type="Pfam" id="PF00535"/>
    </source>
</evidence>
<gene>
    <name evidence="4" type="ORF">H9661_18315</name>
</gene>
<comment type="caution">
    <text evidence="4">The sequence shown here is derived from an EMBL/GenBank/DDBJ whole genome shotgun (WGS) entry which is preliminary data.</text>
</comment>
<evidence type="ECO:0000313" key="5">
    <source>
        <dbReference type="Proteomes" id="UP000627781"/>
    </source>
</evidence>
<name>A0ABR8PYV1_9CLOT</name>
<keyword evidence="1" id="KW-0328">Glycosyltransferase</keyword>
<protein>
    <submittedName>
        <fullName evidence="4">Glycosyltransferase family 2 protein</fullName>
    </submittedName>
</protein>
<proteinExistence type="predicted"/>
<dbReference type="RefSeq" id="WP_191770215.1">
    <property type="nucleotide sequence ID" value="NZ_JACSRA010000043.1"/>
</dbReference>
<accession>A0ABR8PYV1</accession>
<evidence type="ECO:0000256" key="2">
    <source>
        <dbReference type="ARBA" id="ARBA00022679"/>
    </source>
</evidence>
<dbReference type="InterPro" id="IPR001173">
    <property type="entry name" value="Glyco_trans_2-like"/>
</dbReference>
<dbReference type="PANTHER" id="PTHR22916">
    <property type="entry name" value="GLYCOSYLTRANSFERASE"/>
    <property type="match status" value="1"/>
</dbReference>
<dbReference type="EMBL" id="JACSRA010000043">
    <property type="protein sequence ID" value="MBD7913312.1"/>
    <property type="molecule type" value="Genomic_DNA"/>
</dbReference>
<feature type="domain" description="Glycosyltransferase 2-like" evidence="3">
    <location>
        <begin position="6"/>
        <end position="172"/>
    </location>
</feature>
<evidence type="ECO:0000256" key="1">
    <source>
        <dbReference type="ARBA" id="ARBA00022676"/>
    </source>
</evidence>
<reference evidence="4 5" key="1">
    <citation type="submission" date="2020-08" db="EMBL/GenBank/DDBJ databases">
        <title>A Genomic Blueprint of the Chicken Gut Microbiome.</title>
        <authorList>
            <person name="Gilroy R."/>
            <person name="Ravi A."/>
            <person name="Getino M."/>
            <person name="Pursley I."/>
            <person name="Horton D.L."/>
            <person name="Alikhan N.-F."/>
            <person name="Baker D."/>
            <person name="Gharbi K."/>
            <person name="Hall N."/>
            <person name="Watson M."/>
            <person name="Adriaenssens E.M."/>
            <person name="Foster-Nyarko E."/>
            <person name="Jarju S."/>
            <person name="Secka A."/>
            <person name="Antonio M."/>
            <person name="Oren A."/>
            <person name="Chaudhuri R."/>
            <person name="La Ragione R.M."/>
            <person name="Hildebrand F."/>
            <person name="Pallen M.J."/>
        </authorList>
    </citation>
    <scope>NUCLEOTIDE SEQUENCE [LARGE SCALE GENOMIC DNA]</scope>
    <source>
        <strain evidence="4 5">Sa3CVN1</strain>
    </source>
</reference>
<keyword evidence="5" id="KW-1185">Reference proteome</keyword>
<evidence type="ECO:0000313" key="4">
    <source>
        <dbReference type="EMBL" id="MBD7913312.1"/>
    </source>
</evidence>
<dbReference type="Proteomes" id="UP000627781">
    <property type="component" value="Unassembled WGS sequence"/>
</dbReference>
<keyword evidence="2" id="KW-0808">Transferase</keyword>